<dbReference type="EMBL" id="CAAALY010248320">
    <property type="protein sequence ID" value="VEL34754.1"/>
    <property type="molecule type" value="Genomic_DNA"/>
</dbReference>
<dbReference type="Proteomes" id="UP000784294">
    <property type="component" value="Unassembled WGS sequence"/>
</dbReference>
<evidence type="ECO:0000313" key="2">
    <source>
        <dbReference type="Proteomes" id="UP000784294"/>
    </source>
</evidence>
<protein>
    <submittedName>
        <fullName evidence="1">Uncharacterized protein</fullName>
    </submittedName>
</protein>
<organism evidence="1 2">
    <name type="scientific">Protopolystoma xenopodis</name>
    <dbReference type="NCBI Taxonomy" id="117903"/>
    <lineage>
        <taxon>Eukaryota</taxon>
        <taxon>Metazoa</taxon>
        <taxon>Spiralia</taxon>
        <taxon>Lophotrochozoa</taxon>
        <taxon>Platyhelminthes</taxon>
        <taxon>Monogenea</taxon>
        <taxon>Polyopisthocotylea</taxon>
        <taxon>Polystomatidea</taxon>
        <taxon>Polystomatidae</taxon>
        <taxon>Protopolystoma</taxon>
    </lineage>
</organism>
<name>A0A448XEQ0_9PLAT</name>
<dbReference type="AlphaFoldDB" id="A0A448XEQ0"/>
<gene>
    <name evidence="1" type="ORF">PXEA_LOCUS28194</name>
</gene>
<reference evidence="1" key="1">
    <citation type="submission" date="2018-11" db="EMBL/GenBank/DDBJ databases">
        <authorList>
            <consortium name="Pathogen Informatics"/>
        </authorList>
    </citation>
    <scope>NUCLEOTIDE SEQUENCE</scope>
</reference>
<accession>A0A448XEQ0</accession>
<evidence type="ECO:0000313" key="1">
    <source>
        <dbReference type="EMBL" id="VEL34754.1"/>
    </source>
</evidence>
<keyword evidence="2" id="KW-1185">Reference proteome</keyword>
<comment type="caution">
    <text evidence="1">The sequence shown here is derived from an EMBL/GenBank/DDBJ whole genome shotgun (WGS) entry which is preliminary data.</text>
</comment>
<sequence>MVRPPHCVYADTAEEAGTGGGQKVCLAGFGVSSTARQGRGPEQVAEGVWSGGCGVIRSPLRSGKGQLCHPLHQNLASKPIRSTRRNVWTHPPHPRLNRHNWTKAPSQVQSCRPQSSPSFDHIHTHTHTQSSAQEMPNVLYTHSVYSFRINTHNLQNSLSLAEIPRPPVHLAVVHGRDSLSYESHEILRNPGLRRADKTTRPGELTRRGVWGKTRSGRSGETGCLFPTTTIWPAPFCRQTNPPSNSVTDFTSCRLDLATYRQTCILLPSDTQTD</sequence>
<proteinExistence type="predicted"/>